<dbReference type="RefSeq" id="WP_353945123.1">
    <property type="nucleotide sequence ID" value="NZ_CP159534.1"/>
</dbReference>
<gene>
    <name evidence="1" type="ORF">ABII15_28550</name>
</gene>
<evidence type="ECO:0000313" key="1">
    <source>
        <dbReference type="EMBL" id="XCJ73666.1"/>
    </source>
</evidence>
<dbReference type="KEGG" id="stac:ABII15_28550"/>
<protein>
    <submittedName>
        <fullName evidence="1">DUF6245 family protein</fullName>
    </submittedName>
</protein>
<reference evidence="1" key="1">
    <citation type="submission" date="2024-06" db="EMBL/GenBank/DDBJ databases">
        <title>Streptomyces sp. strain HUAS MG91 genome sequences.</title>
        <authorList>
            <person name="Mo P."/>
        </authorList>
    </citation>
    <scope>NUCLEOTIDE SEQUENCE</scope>
    <source>
        <strain evidence="1">HUAS MG91</strain>
    </source>
</reference>
<dbReference type="Pfam" id="PF19758">
    <property type="entry name" value="DUF6245"/>
    <property type="match status" value="1"/>
</dbReference>
<dbReference type="InterPro" id="IPR046212">
    <property type="entry name" value="DUF6245"/>
</dbReference>
<dbReference type="EMBL" id="CP159534">
    <property type="protein sequence ID" value="XCJ73666.1"/>
    <property type="molecule type" value="Genomic_DNA"/>
</dbReference>
<organism evidence="1">
    <name type="scientific">Streptomyces tabacisoli</name>
    <dbReference type="NCBI Taxonomy" id="3156398"/>
    <lineage>
        <taxon>Bacteria</taxon>
        <taxon>Bacillati</taxon>
        <taxon>Actinomycetota</taxon>
        <taxon>Actinomycetes</taxon>
        <taxon>Kitasatosporales</taxon>
        <taxon>Streptomycetaceae</taxon>
        <taxon>Streptomyces</taxon>
    </lineage>
</organism>
<proteinExistence type="predicted"/>
<sequence>MTAHDHPHPAPTPTEIAAAMTALGIYAQQPAPEELEQQAVAVGGEHVLAAVLANALYGASIGTGMVTEGNMLEAGAGSGEMALAREQVFKASGADWTGVMGLLHWQTGHVWSVLKNTSEEERDPLGIVGAHASNALLTLLSCMSVTGADDPRAADVPADLERVRADLVAAVEALDALPAFGAGAFSDGAPTA</sequence>
<name>A0AAU8IZN7_9ACTN</name>
<accession>A0AAU8IZN7</accession>
<dbReference type="AlphaFoldDB" id="A0AAU8IZN7"/>